<feature type="transmembrane region" description="Helical" evidence="6">
    <location>
        <begin position="186"/>
        <end position="205"/>
    </location>
</feature>
<dbReference type="PANTHER" id="PTHR23502:SF5">
    <property type="entry name" value="QUINIDINE RESISTANCE PROTEIN 3"/>
    <property type="match status" value="1"/>
</dbReference>
<dbReference type="OrthoDB" id="3936150at2759"/>
<evidence type="ECO:0000256" key="2">
    <source>
        <dbReference type="ARBA" id="ARBA00022692"/>
    </source>
</evidence>
<feature type="transmembrane region" description="Helical" evidence="6">
    <location>
        <begin position="505"/>
        <end position="525"/>
    </location>
</feature>
<evidence type="ECO:0000256" key="6">
    <source>
        <dbReference type="SAM" id="Phobius"/>
    </source>
</evidence>
<feature type="transmembrane region" description="Helical" evidence="6">
    <location>
        <begin position="339"/>
        <end position="355"/>
    </location>
</feature>
<feature type="transmembrane region" description="Helical" evidence="6">
    <location>
        <begin position="66"/>
        <end position="86"/>
    </location>
</feature>
<organism evidence="8 9">
    <name type="scientific">Paraglomus brasilianum</name>
    <dbReference type="NCBI Taxonomy" id="144538"/>
    <lineage>
        <taxon>Eukaryota</taxon>
        <taxon>Fungi</taxon>
        <taxon>Fungi incertae sedis</taxon>
        <taxon>Mucoromycota</taxon>
        <taxon>Glomeromycotina</taxon>
        <taxon>Glomeromycetes</taxon>
        <taxon>Paraglomerales</taxon>
        <taxon>Paraglomeraceae</taxon>
        <taxon>Paraglomus</taxon>
    </lineage>
</organism>
<dbReference type="AlphaFoldDB" id="A0A9N9F332"/>
<feature type="region of interest" description="Disordered" evidence="5">
    <location>
        <begin position="213"/>
        <end position="240"/>
    </location>
</feature>
<comment type="subcellular location">
    <subcellularLocation>
        <location evidence="1">Membrane</location>
        <topology evidence="1">Multi-pass membrane protein</topology>
    </subcellularLocation>
</comment>
<keyword evidence="9" id="KW-1185">Reference proteome</keyword>
<feature type="compositionally biased region" description="Basic and acidic residues" evidence="5">
    <location>
        <begin position="213"/>
        <end position="235"/>
    </location>
</feature>
<dbReference type="InterPro" id="IPR011701">
    <property type="entry name" value="MFS"/>
</dbReference>
<evidence type="ECO:0000313" key="9">
    <source>
        <dbReference type="Proteomes" id="UP000789739"/>
    </source>
</evidence>
<keyword evidence="4 6" id="KW-0472">Membrane</keyword>
<dbReference type="Pfam" id="PF07690">
    <property type="entry name" value="MFS_1"/>
    <property type="match status" value="1"/>
</dbReference>
<evidence type="ECO:0000313" key="8">
    <source>
        <dbReference type="EMBL" id="CAG8505870.1"/>
    </source>
</evidence>
<feature type="region of interest" description="Disordered" evidence="5">
    <location>
        <begin position="301"/>
        <end position="330"/>
    </location>
</feature>
<comment type="caution">
    <text evidence="8">The sequence shown here is derived from an EMBL/GenBank/DDBJ whole genome shotgun (WGS) entry which is preliminary data.</text>
</comment>
<evidence type="ECO:0000256" key="1">
    <source>
        <dbReference type="ARBA" id="ARBA00004141"/>
    </source>
</evidence>
<dbReference type="SUPFAM" id="SSF103473">
    <property type="entry name" value="MFS general substrate transporter"/>
    <property type="match status" value="1"/>
</dbReference>
<dbReference type="GO" id="GO:0022857">
    <property type="term" value="F:transmembrane transporter activity"/>
    <property type="evidence" value="ECO:0007669"/>
    <property type="project" value="InterPro"/>
</dbReference>
<dbReference type="PANTHER" id="PTHR23502">
    <property type="entry name" value="MAJOR FACILITATOR SUPERFAMILY"/>
    <property type="match status" value="1"/>
</dbReference>
<reference evidence="8" key="1">
    <citation type="submission" date="2021-06" db="EMBL/GenBank/DDBJ databases">
        <authorList>
            <person name="Kallberg Y."/>
            <person name="Tangrot J."/>
            <person name="Rosling A."/>
        </authorList>
    </citation>
    <scope>NUCLEOTIDE SEQUENCE</scope>
    <source>
        <strain evidence="8">BR232B</strain>
    </source>
</reference>
<feature type="transmembrane region" description="Helical" evidence="6">
    <location>
        <begin position="531"/>
        <end position="553"/>
    </location>
</feature>
<dbReference type="Gene3D" id="1.20.1720.10">
    <property type="entry name" value="Multidrug resistance protein D"/>
    <property type="match status" value="1"/>
</dbReference>
<dbReference type="InterPro" id="IPR036259">
    <property type="entry name" value="MFS_trans_sf"/>
</dbReference>
<feature type="transmembrane region" description="Helical" evidence="6">
    <location>
        <begin position="465"/>
        <end position="493"/>
    </location>
</feature>
<feature type="domain" description="Major facilitator superfamily (MFS) profile" evidence="7">
    <location>
        <begin position="32"/>
        <end position="557"/>
    </location>
</feature>
<sequence length="586" mass="64358">MVDIESRIDTIEEPDVIQDDPKKWPRRKKFFILGVIAVAGVAAPFSSTMFFPVLPVIQKSYNTTEVAANSIRVFVLAIGICPLGWAAYSDKRGTRRNVYLLSSTIFVLASIVCALSPNIWLLIIMRVLQACGSSAVQSVGAGTLSDIYRVEDRGTAYGITFLGTLLGPLIGPVIGGYVDKFLGWRWNFWLLAIIGVILLVLMFMLPETFREPVKPSRRQKTETEKKGMMGGKENDAENVTVRCDDVVQDELEKQDEDGLNESKRNKSQIRIDTGISIISPSPVSPSATLFATSPVSPNNTLFPSSPTSPATLVSSSPTSPSSKLSSLNPTPLPQPKEDLNLLSFLLLILSPLLLLRYPNVAFLVVFISAMFAMLFTQYTLVAVTFQDSHYALSPSTTGLLFLSSGAGHMVGSVFGGRYTDIMLAREKKKNKGEQYAEMRLKSAWLGSIILPISFLAYGWCVEKEVFIVWPLIAMFFGGMGVLLTFTSMAAYLIDAFPGFSASVMSVNICLRYIAASLMSIIAAPIKNAIGNGWLFTALAFLNVIGVFLLLIAYHKGREWRESIEKSNEKVVDNNNSMEVNLKSLDL</sequence>
<dbReference type="Gene3D" id="1.20.1250.20">
    <property type="entry name" value="MFS general substrate transporter like domains"/>
    <property type="match status" value="1"/>
</dbReference>
<feature type="transmembrane region" description="Helical" evidence="6">
    <location>
        <begin position="362"/>
        <end position="385"/>
    </location>
</feature>
<dbReference type="PROSITE" id="PS50850">
    <property type="entry name" value="MFS"/>
    <property type="match status" value="1"/>
</dbReference>
<feature type="transmembrane region" description="Helical" evidence="6">
    <location>
        <begin position="397"/>
        <end position="419"/>
    </location>
</feature>
<dbReference type="InterPro" id="IPR020846">
    <property type="entry name" value="MFS_dom"/>
</dbReference>
<evidence type="ECO:0000256" key="5">
    <source>
        <dbReference type="SAM" id="MobiDB-lite"/>
    </source>
</evidence>
<evidence type="ECO:0000256" key="3">
    <source>
        <dbReference type="ARBA" id="ARBA00022989"/>
    </source>
</evidence>
<keyword evidence="3 6" id="KW-1133">Transmembrane helix</keyword>
<dbReference type="Proteomes" id="UP000789739">
    <property type="component" value="Unassembled WGS sequence"/>
</dbReference>
<feature type="transmembrane region" description="Helical" evidence="6">
    <location>
        <begin position="440"/>
        <end position="459"/>
    </location>
</feature>
<proteinExistence type="predicted"/>
<feature type="transmembrane region" description="Helical" evidence="6">
    <location>
        <begin position="154"/>
        <end position="174"/>
    </location>
</feature>
<feature type="compositionally biased region" description="Low complexity" evidence="5">
    <location>
        <begin position="303"/>
        <end position="329"/>
    </location>
</feature>
<feature type="transmembrane region" description="Helical" evidence="6">
    <location>
        <begin position="98"/>
        <end position="123"/>
    </location>
</feature>
<dbReference type="EMBL" id="CAJVPI010000236">
    <property type="protein sequence ID" value="CAG8505870.1"/>
    <property type="molecule type" value="Genomic_DNA"/>
</dbReference>
<accession>A0A9N9F332</accession>
<dbReference type="GO" id="GO:0005886">
    <property type="term" value="C:plasma membrane"/>
    <property type="evidence" value="ECO:0007669"/>
    <property type="project" value="TreeGrafter"/>
</dbReference>
<protein>
    <submittedName>
        <fullName evidence="8">4736_t:CDS:1</fullName>
    </submittedName>
</protein>
<evidence type="ECO:0000259" key="7">
    <source>
        <dbReference type="PROSITE" id="PS50850"/>
    </source>
</evidence>
<name>A0A9N9F332_9GLOM</name>
<gene>
    <name evidence="8" type="ORF">PBRASI_LOCUS2853</name>
</gene>
<feature type="transmembrane region" description="Helical" evidence="6">
    <location>
        <begin position="30"/>
        <end position="54"/>
    </location>
</feature>
<keyword evidence="2 6" id="KW-0812">Transmembrane</keyword>
<evidence type="ECO:0000256" key="4">
    <source>
        <dbReference type="ARBA" id="ARBA00023136"/>
    </source>
</evidence>